<accession>X1S800</accession>
<dbReference type="AlphaFoldDB" id="X1S800"/>
<gene>
    <name evidence="1" type="ORF">S12H4_20418</name>
</gene>
<comment type="caution">
    <text evidence="1">The sequence shown here is derived from an EMBL/GenBank/DDBJ whole genome shotgun (WGS) entry which is preliminary data.</text>
</comment>
<proteinExistence type="predicted"/>
<protein>
    <submittedName>
        <fullName evidence="1">Uncharacterized protein</fullName>
    </submittedName>
</protein>
<dbReference type="EMBL" id="BARW01010355">
    <property type="protein sequence ID" value="GAI75231.1"/>
    <property type="molecule type" value="Genomic_DNA"/>
</dbReference>
<reference evidence="1" key="1">
    <citation type="journal article" date="2014" name="Front. Microbiol.">
        <title>High frequency of phylogenetically diverse reductive dehalogenase-homologous genes in deep subseafloor sedimentary metagenomes.</title>
        <authorList>
            <person name="Kawai M."/>
            <person name="Futagami T."/>
            <person name="Toyoda A."/>
            <person name="Takaki Y."/>
            <person name="Nishi S."/>
            <person name="Hori S."/>
            <person name="Arai W."/>
            <person name="Tsubouchi T."/>
            <person name="Morono Y."/>
            <person name="Uchiyama I."/>
            <person name="Ito T."/>
            <person name="Fujiyama A."/>
            <person name="Inagaki F."/>
            <person name="Takami H."/>
        </authorList>
    </citation>
    <scope>NUCLEOTIDE SEQUENCE</scope>
    <source>
        <strain evidence="1">Expedition CK06-06</strain>
    </source>
</reference>
<sequence>NGAKKGICKMLDFESAVIRAPQFVPAEAYSATFFNLNIKKLYDELYNILSKFDPMTAAQLNQPLFAGPDGQGGLQLKADIIDHLGSNIVMATKMSKPLTDDGEATPVSITALAISNRSGLERSLSLLHEKFTGANPDAKRELLGHTIYVVDLSMFLPFLGGGMSMRPMQLPGETGAPPMPKLAFTVTDTHLILGTESTVEQVIRRLDSSAESVASAKWFTTAKLAIPSVVGLAWLQDNAASGEFFWRMLKKSAGAGQERKALMGIALGPNPGLLFSQMG</sequence>
<feature type="non-terminal residue" evidence="1">
    <location>
        <position position="1"/>
    </location>
</feature>
<organism evidence="1">
    <name type="scientific">marine sediment metagenome</name>
    <dbReference type="NCBI Taxonomy" id="412755"/>
    <lineage>
        <taxon>unclassified sequences</taxon>
        <taxon>metagenomes</taxon>
        <taxon>ecological metagenomes</taxon>
    </lineage>
</organism>
<name>X1S800_9ZZZZ</name>
<feature type="non-terminal residue" evidence="1">
    <location>
        <position position="279"/>
    </location>
</feature>
<evidence type="ECO:0000313" key="1">
    <source>
        <dbReference type="EMBL" id="GAI75231.1"/>
    </source>
</evidence>